<dbReference type="InterPro" id="IPR001360">
    <property type="entry name" value="Glyco_hydro_1"/>
</dbReference>
<dbReference type="GeneID" id="37027988"/>
<dbReference type="EMBL" id="KZ819667">
    <property type="protein sequence ID" value="PWN27812.1"/>
    <property type="molecule type" value="Genomic_DNA"/>
</dbReference>
<keyword evidence="2 6" id="KW-0378">Hydrolase</keyword>
<dbReference type="PANTHER" id="PTHR10353">
    <property type="entry name" value="GLYCOSYL HYDROLASE"/>
    <property type="match status" value="1"/>
</dbReference>
<dbReference type="GO" id="GO:0008422">
    <property type="term" value="F:beta-glucosidase activity"/>
    <property type="evidence" value="ECO:0007669"/>
    <property type="project" value="TreeGrafter"/>
</dbReference>
<sequence>MKMVSVLALTALFAASASALKLNGRELPKDFKYGCGVSAYQVEGAWNADRKSASIWDRFAQMPGKTEKGQNGNVAMDFYHSYAKDIPLFFSATGIKTFDTTLAWTRILPQGTGKTANKAGIDYYRRVAQATHKAGGTFTATLYHWDLPEALQQRYKGWVSPKIVDDFGNYARVAMTALGDVVDEWISLNEPRTFCTEGYGPEPVSAPGYNGTLIDQYRCFHHALLAHARAAEVFADLKKQGKVKGKFSIKIDGAPAKPFDPKSKKDQEAATRIMDMQETGWALGPLTTGDYSHSLREAFGKDLPQFTKQESESLMRSYDSVYYDVYTSVYAKHIDGCKRGDDTWPFCVEETSDKNGKPIGKPTGSDWNFLVDDTLYSGLHYMHDRWGLKKPLIVGETGLAVKGGDKQSLAQKLNDKDRVEWYRTYFAQMDRIFKEGNTVNLQGFTFWSCISNFEWHSGYGPDFGVIYAPPGANKPRHVKNSAHYLKDVLVHGLSSASTKWG</sequence>
<name>A0A316UR87_9BASI</name>
<dbReference type="OrthoDB" id="65569at2759"/>
<evidence type="ECO:0000256" key="4">
    <source>
        <dbReference type="RuleBase" id="RU003690"/>
    </source>
</evidence>
<dbReference type="GO" id="GO:0005975">
    <property type="term" value="P:carbohydrate metabolic process"/>
    <property type="evidence" value="ECO:0007669"/>
    <property type="project" value="InterPro"/>
</dbReference>
<evidence type="ECO:0000256" key="5">
    <source>
        <dbReference type="SAM" id="SignalP"/>
    </source>
</evidence>
<feature type="signal peptide" evidence="5">
    <location>
        <begin position="1"/>
        <end position="19"/>
    </location>
</feature>
<dbReference type="STRING" id="1569628.A0A316UR87"/>
<keyword evidence="3" id="KW-0326">Glycosidase</keyword>
<evidence type="ECO:0000313" key="7">
    <source>
        <dbReference type="Proteomes" id="UP000245884"/>
    </source>
</evidence>
<protein>
    <submittedName>
        <fullName evidence="6">Glycoside hydrolase</fullName>
    </submittedName>
</protein>
<keyword evidence="5" id="KW-0732">Signal</keyword>
<dbReference type="SUPFAM" id="SSF51445">
    <property type="entry name" value="(Trans)glycosidases"/>
    <property type="match status" value="1"/>
</dbReference>
<accession>A0A316UR87</accession>
<dbReference type="Gene3D" id="3.20.20.80">
    <property type="entry name" value="Glycosidases"/>
    <property type="match status" value="1"/>
</dbReference>
<dbReference type="RefSeq" id="XP_025362424.1">
    <property type="nucleotide sequence ID" value="XM_025506165.1"/>
</dbReference>
<comment type="similarity">
    <text evidence="1 4">Belongs to the glycosyl hydrolase 1 family.</text>
</comment>
<evidence type="ECO:0000256" key="3">
    <source>
        <dbReference type="ARBA" id="ARBA00023295"/>
    </source>
</evidence>
<proteinExistence type="inferred from homology"/>
<organism evidence="6 7">
    <name type="scientific">Jaminaea rosea</name>
    <dbReference type="NCBI Taxonomy" id="1569628"/>
    <lineage>
        <taxon>Eukaryota</taxon>
        <taxon>Fungi</taxon>
        <taxon>Dikarya</taxon>
        <taxon>Basidiomycota</taxon>
        <taxon>Ustilaginomycotina</taxon>
        <taxon>Exobasidiomycetes</taxon>
        <taxon>Microstromatales</taxon>
        <taxon>Microstromatales incertae sedis</taxon>
        <taxon>Jaminaea</taxon>
    </lineage>
</organism>
<gene>
    <name evidence="6" type="ORF">BDZ90DRAFT_232200</name>
</gene>
<dbReference type="InterPro" id="IPR033132">
    <property type="entry name" value="GH_1_N_CS"/>
</dbReference>
<dbReference type="AlphaFoldDB" id="A0A316UR87"/>
<evidence type="ECO:0000313" key="6">
    <source>
        <dbReference type="EMBL" id="PWN27812.1"/>
    </source>
</evidence>
<dbReference type="PROSITE" id="PS00653">
    <property type="entry name" value="GLYCOSYL_HYDROL_F1_2"/>
    <property type="match status" value="1"/>
</dbReference>
<keyword evidence="7" id="KW-1185">Reference proteome</keyword>
<feature type="chain" id="PRO_5016397051" evidence="5">
    <location>
        <begin position="20"/>
        <end position="501"/>
    </location>
</feature>
<dbReference type="Pfam" id="PF00232">
    <property type="entry name" value="Glyco_hydro_1"/>
    <property type="match status" value="1"/>
</dbReference>
<reference evidence="6 7" key="1">
    <citation type="journal article" date="2018" name="Mol. Biol. Evol.">
        <title>Broad Genomic Sampling Reveals a Smut Pathogenic Ancestry of the Fungal Clade Ustilaginomycotina.</title>
        <authorList>
            <person name="Kijpornyongpan T."/>
            <person name="Mondo S.J."/>
            <person name="Barry K."/>
            <person name="Sandor L."/>
            <person name="Lee J."/>
            <person name="Lipzen A."/>
            <person name="Pangilinan J."/>
            <person name="LaButti K."/>
            <person name="Hainaut M."/>
            <person name="Henrissat B."/>
            <person name="Grigoriev I.V."/>
            <person name="Spatafora J.W."/>
            <person name="Aime M.C."/>
        </authorList>
    </citation>
    <scope>NUCLEOTIDE SEQUENCE [LARGE SCALE GENOMIC DNA]</scope>
    <source>
        <strain evidence="6 7">MCA 5214</strain>
    </source>
</reference>
<evidence type="ECO:0000256" key="2">
    <source>
        <dbReference type="ARBA" id="ARBA00022801"/>
    </source>
</evidence>
<dbReference type="Proteomes" id="UP000245884">
    <property type="component" value="Unassembled WGS sequence"/>
</dbReference>
<dbReference type="InterPro" id="IPR017853">
    <property type="entry name" value="GH"/>
</dbReference>
<dbReference type="PANTHER" id="PTHR10353:SF36">
    <property type="entry name" value="LP05116P"/>
    <property type="match status" value="1"/>
</dbReference>
<evidence type="ECO:0000256" key="1">
    <source>
        <dbReference type="ARBA" id="ARBA00010838"/>
    </source>
</evidence>